<feature type="compositionally biased region" description="Polar residues" evidence="2">
    <location>
        <begin position="1"/>
        <end position="10"/>
    </location>
</feature>
<keyword evidence="4" id="KW-1185">Reference proteome</keyword>
<feature type="region of interest" description="Disordered" evidence="2">
    <location>
        <begin position="1"/>
        <end position="33"/>
    </location>
</feature>
<evidence type="ECO:0008006" key="5">
    <source>
        <dbReference type="Google" id="ProtNLM"/>
    </source>
</evidence>
<dbReference type="Gene3D" id="3.30.70.1820">
    <property type="entry name" value="L1 transposable element, RRM domain"/>
    <property type="match status" value="1"/>
</dbReference>
<feature type="coiled-coil region" evidence="1">
    <location>
        <begin position="73"/>
        <end position="100"/>
    </location>
</feature>
<protein>
    <recommendedName>
        <fullName evidence="5">L1 transposable element RRM domain-containing protein</fullName>
    </recommendedName>
</protein>
<organism evidence="3 4">
    <name type="scientific">Mugilogobius chulae</name>
    <name type="common">yellowstripe goby</name>
    <dbReference type="NCBI Taxonomy" id="88201"/>
    <lineage>
        <taxon>Eukaryota</taxon>
        <taxon>Metazoa</taxon>
        <taxon>Chordata</taxon>
        <taxon>Craniata</taxon>
        <taxon>Vertebrata</taxon>
        <taxon>Euteleostomi</taxon>
        <taxon>Actinopterygii</taxon>
        <taxon>Neopterygii</taxon>
        <taxon>Teleostei</taxon>
        <taxon>Neoteleostei</taxon>
        <taxon>Acanthomorphata</taxon>
        <taxon>Gobiaria</taxon>
        <taxon>Gobiiformes</taxon>
        <taxon>Gobioidei</taxon>
        <taxon>Gobiidae</taxon>
        <taxon>Gobionellinae</taxon>
        <taxon>Mugilogobius</taxon>
    </lineage>
</organism>
<dbReference type="PANTHER" id="PTHR11505">
    <property type="entry name" value="L1 TRANSPOSABLE ELEMENT-RELATED"/>
    <property type="match status" value="1"/>
</dbReference>
<accession>A0AAW0N7S4</accession>
<proteinExistence type="predicted"/>
<feature type="compositionally biased region" description="Basic and acidic residues" evidence="2">
    <location>
        <begin position="14"/>
        <end position="24"/>
    </location>
</feature>
<comment type="caution">
    <text evidence="3">The sequence shown here is derived from an EMBL/GenBank/DDBJ whole genome shotgun (WGS) entry which is preliminary data.</text>
</comment>
<reference evidence="4" key="1">
    <citation type="submission" date="2024-04" db="EMBL/GenBank/DDBJ databases">
        <title>Salinicola lusitanus LLJ914,a marine bacterium isolated from the Okinawa Trough.</title>
        <authorList>
            <person name="Li J."/>
        </authorList>
    </citation>
    <scope>NUCLEOTIDE SEQUENCE [LARGE SCALE GENOMIC DNA]</scope>
</reference>
<evidence type="ECO:0000313" key="4">
    <source>
        <dbReference type="Proteomes" id="UP001460270"/>
    </source>
</evidence>
<dbReference type="EMBL" id="JBBPFD010000016">
    <property type="protein sequence ID" value="KAK7893158.1"/>
    <property type="molecule type" value="Genomic_DNA"/>
</dbReference>
<dbReference type="AlphaFoldDB" id="A0AAW0N7S4"/>
<name>A0AAW0N7S4_9GOBI</name>
<evidence type="ECO:0000256" key="2">
    <source>
        <dbReference type="SAM" id="MobiDB-lite"/>
    </source>
</evidence>
<dbReference type="Proteomes" id="UP001460270">
    <property type="component" value="Unassembled WGS sequence"/>
</dbReference>
<evidence type="ECO:0000256" key="1">
    <source>
        <dbReference type="SAM" id="Coils"/>
    </source>
</evidence>
<gene>
    <name evidence="3" type="ORF">WMY93_022310</name>
</gene>
<keyword evidence="1" id="KW-0175">Coiled coil</keyword>
<evidence type="ECO:0000313" key="3">
    <source>
        <dbReference type="EMBL" id="KAK7893158.1"/>
    </source>
</evidence>
<dbReference type="InterPro" id="IPR004244">
    <property type="entry name" value="Transposase_22"/>
</dbReference>
<sequence>MSSQSQNNTRSKAKLQEQAERLDGETASTPAVDSVSLATEMAQMHKLLKQMDSNQKKSLDEIKKSTTAIEKKLSAISDRMDSAEARIGALEDAAVAAKSDPPVTASQMDSIRKWIDDLEARGRRNNLRFSGFPEGCEEGNAVAFLEKLLPQLLDIQFPRGLIIERAHRTLTAQRNGKSFRSIIAKFLNFQDVKTIQRAAREKSNVEWRGQKICVFPDYTRSVEAQRKRFTECKKRLRERGANYALIYPATLKIFLDNGVERRFEDAKKALEFIDTL</sequence>